<reference evidence="1" key="1">
    <citation type="submission" date="2018-01" db="EMBL/GenBank/DDBJ databases">
        <authorList>
            <person name="Regsiter A."/>
            <person name="William W."/>
        </authorList>
    </citation>
    <scope>NUCLEOTIDE SEQUENCE</scope>
    <source>
        <strain evidence="1">TRIP AH-1</strain>
    </source>
</reference>
<protein>
    <submittedName>
        <fullName evidence="1">Uncharacterized protein</fullName>
    </submittedName>
</protein>
<sequence>MKKRSIIILYFGIFLVFFGIAIQAEALPIPTLFFDGTATYTTTDNLINVNATLTDYQNLSLSPILTGSSLVFSALFTSSISDSFLTTGFFGTAPSNPDLTVIGGDEKVLLKGDISQLNHPRL</sequence>
<gene>
    <name evidence="1" type="ORF">PITCH_A1070023</name>
</gene>
<dbReference type="AlphaFoldDB" id="A0A445MR14"/>
<proteinExistence type="predicted"/>
<name>A0A445MR14_9BACT</name>
<accession>A0A445MR14</accession>
<evidence type="ECO:0000313" key="1">
    <source>
        <dbReference type="EMBL" id="SPD71849.1"/>
    </source>
</evidence>
<organism evidence="1">
    <name type="scientific">uncultured Desulfobacterium sp</name>
    <dbReference type="NCBI Taxonomy" id="201089"/>
    <lineage>
        <taxon>Bacteria</taxon>
        <taxon>Pseudomonadati</taxon>
        <taxon>Thermodesulfobacteriota</taxon>
        <taxon>Desulfobacteria</taxon>
        <taxon>Desulfobacterales</taxon>
        <taxon>Desulfobacteriaceae</taxon>
        <taxon>Desulfobacterium</taxon>
        <taxon>environmental samples</taxon>
    </lineage>
</organism>
<dbReference type="EMBL" id="OJIN01000010">
    <property type="protein sequence ID" value="SPD71849.1"/>
    <property type="molecule type" value="Genomic_DNA"/>
</dbReference>